<proteinExistence type="predicted"/>
<protein>
    <recommendedName>
        <fullName evidence="4">Virilizer N-terminal domain-containing protein</fullName>
    </recommendedName>
</protein>
<name>A0A8E0RJR1_9TREM</name>
<organism evidence="2 3">
    <name type="scientific">Fasciolopsis buskii</name>
    <dbReference type="NCBI Taxonomy" id="27845"/>
    <lineage>
        <taxon>Eukaryota</taxon>
        <taxon>Metazoa</taxon>
        <taxon>Spiralia</taxon>
        <taxon>Lophotrochozoa</taxon>
        <taxon>Platyhelminthes</taxon>
        <taxon>Trematoda</taxon>
        <taxon>Digenea</taxon>
        <taxon>Plagiorchiida</taxon>
        <taxon>Echinostomata</taxon>
        <taxon>Echinostomatoidea</taxon>
        <taxon>Fasciolidae</taxon>
        <taxon>Fasciolopsis</taxon>
    </lineage>
</organism>
<feature type="region of interest" description="Disordered" evidence="1">
    <location>
        <begin position="1435"/>
        <end position="1482"/>
    </location>
</feature>
<evidence type="ECO:0000313" key="3">
    <source>
        <dbReference type="Proteomes" id="UP000728185"/>
    </source>
</evidence>
<dbReference type="GO" id="GO:0036396">
    <property type="term" value="C:RNA N6-methyladenosine methyltransferase complex"/>
    <property type="evidence" value="ECO:0007669"/>
    <property type="project" value="TreeGrafter"/>
</dbReference>
<accession>A0A8E0RJR1</accession>
<dbReference type="OrthoDB" id="6287100at2759"/>
<sequence length="1603" mass="173430">MAGVNLAGLVTGTTSRPLAWSLLHPARSATTGSILPQWSSSSLDMPQVQHRLLDLLESPLVATPLRLAICRALDQTVRLSAGLDAFLGRKCPAFSRDDMDPDLFEKWESKPNLDQETSESGYSFEDQVEEQKSPNVCKKTEVEYKPDADNHMGLKSPLADDYGQADRKNRTPYQRFLFIVRSTKAHPRATLPSPMVLDASEKQCHSAYAALCSQFDSTHLLDDVCWILSLLLSSDSLIRSDLLTETLLKSEKDTEEIKLDAKQNLVLTDAVSGSLLDFLRLLIGHPTGLVYLASRSESCARLLELCLNGSVKHLAPFDAFDQLHDHGPVDFFVLGLELAYKLEALRCVDVLVAWARKKGVHSTAVQLRAEFISVLDADVPNESVDRDLRDALFGLARLSCSWLAASGPCIPTEWSDFISPVVTCSAPIWVADVVSMDEHFIPLLMLLEALNDDATGKNIFSSARISDNLKETREANKIVEEPVAGATCENSGTGGIRVTLKQMLSVLLDVPSLVTTVVLNLFRHGENVSFLDRYGPRMASLVLPQNWEDQLSDPVALGVFTRLRTFSRSVVAPYLSWLRDCPGRSPTTLSLLSPAPYNLLSSSSFTWLISQLKPLISELEEALDALIGLETAEDLLFVPSTGGSLTPTDAIPGVRKTPYGQGFVHGRCLPTALLVLLRLIRTQICGVSGLQLHSLRSADSNPEHQVVLNQALALIELYSANGLQHLLLIVQKIAEYFLIQCEATLCQSVCPSDMIGISVFNTNISMLLAVLENAVHLIVCMLISILHTRGDQFSDFTPIRTLCLAYTCAVYSVCPPGAKAEQLSRIRDASIAGIMAYIRINSLSPVKVEDLEKSPWTNVCKEVITFTLAAPVHYLSGVSLLLDLLPLRLPVISLNPLTKSDQDEIRAMRDMWALHVCSSMRQVTGLIELLGATDPRSTNVLYRDILDLVYRVADLGAPCSTALATACLDSLFSVWDELVSEATKKKSKNLMGNVGSANGDSVDKVAIDLQSNAQSARTPSSRLLLLTCLNNAGDPDPLDASLLTESTKAAGTDSDVCESIRTTPSQVASVQLPEPFIELQDTTEISSSLCLLYINLQVPACRLALLQLLRSGALEGPIAQINGQHLFASLVQRVNDCFSTENPDCQTTLAVCLQLLQSMVVGRASLPLTFTPDEGTLCDSQSSVDNPETKMGNTTALSVPSSTSVASMARFRRWHISGHKVRTFLGWSGVGDEGKPVRDLHALLEMLTDDEPSLEYLRTGMKNLLALLSEEFDVSGCDSVSIPKGNVDCIESSIGENLPAWPEPRPFERLFAERRYFVAICDPSVSPPETVSQRRLLTARRRHHCATDLVNPTTACLVTTRSSDQLTCNLTEMAKSCCNGLSVRDELLKCGRKRDTGDAAIRHQKRRRGQASIIETGRTSKKFVAPMRGRGFVLRSGPGSSCSVGGAGAQHGSGSSGAGGGGGRPDLFRSRPLNTSRPPSLHVDDFTKLVKDDNVIEDIPRQRPYRDGRGFRGGRGQRMSSNRGGVNIGGPGGSSTGAGGGAGSGLNVTGVNSQSGVLAAGPSLLPTLPLGLSVQPISSLNAAAAAAAAAALLPSWSPDNRPM</sequence>
<gene>
    <name evidence="2" type="ORF">FBUS_08292</name>
</gene>
<keyword evidence="3" id="KW-1185">Reference proteome</keyword>
<dbReference type="InterPro" id="IPR026736">
    <property type="entry name" value="Virilizer"/>
</dbReference>
<evidence type="ECO:0000256" key="1">
    <source>
        <dbReference type="SAM" id="MobiDB-lite"/>
    </source>
</evidence>
<comment type="caution">
    <text evidence="2">The sequence shown here is derived from an EMBL/GenBank/DDBJ whole genome shotgun (WGS) entry which is preliminary data.</text>
</comment>
<evidence type="ECO:0000313" key="2">
    <source>
        <dbReference type="EMBL" id="KAA0184821.1"/>
    </source>
</evidence>
<feature type="compositionally biased region" description="Gly residues" evidence="1">
    <location>
        <begin position="1526"/>
        <end position="1541"/>
    </location>
</feature>
<dbReference type="PANTHER" id="PTHR23185:SF0">
    <property type="entry name" value="PROTEIN VIRILIZER HOMOLOG"/>
    <property type="match status" value="1"/>
</dbReference>
<feature type="region of interest" description="Disordered" evidence="1">
    <location>
        <begin position="108"/>
        <end position="132"/>
    </location>
</feature>
<feature type="compositionally biased region" description="Basic and acidic residues" evidence="1">
    <location>
        <begin position="1495"/>
        <end position="1510"/>
    </location>
</feature>
<dbReference type="PANTHER" id="PTHR23185">
    <property type="entry name" value="PROTEIN VIRILIZER HOMOLOG"/>
    <property type="match status" value="1"/>
</dbReference>
<dbReference type="Proteomes" id="UP000728185">
    <property type="component" value="Unassembled WGS sequence"/>
</dbReference>
<reference evidence="2" key="1">
    <citation type="submission" date="2019-05" db="EMBL/GenBank/DDBJ databases">
        <title>Annotation for the trematode Fasciolopsis buski.</title>
        <authorList>
            <person name="Choi Y.-J."/>
        </authorList>
    </citation>
    <scope>NUCLEOTIDE SEQUENCE</scope>
    <source>
        <strain evidence="2">HT</strain>
        <tissue evidence="2">Whole worm</tissue>
    </source>
</reference>
<feature type="region of interest" description="Disordered" evidence="1">
    <location>
        <begin position="1495"/>
        <end position="1541"/>
    </location>
</feature>
<evidence type="ECO:0008006" key="4">
    <source>
        <dbReference type="Google" id="ProtNLM"/>
    </source>
</evidence>
<dbReference type="EMBL" id="LUCM01010878">
    <property type="protein sequence ID" value="KAA0184821.1"/>
    <property type="molecule type" value="Genomic_DNA"/>
</dbReference>
<dbReference type="GO" id="GO:0003723">
    <property type="term" value="F:RNA binding"/>
    <property type="evidence" value="ECO:0007669"/>
    <property type="project" value="TreeGrafter"/>
</dbReference>
<feature type="compositionally biased region" description="Gly residues" evidence="1">
    <location>
        <begin position="1445"/>
        <end position="1464"/>
    </location>
</feature>